<proteinExistence type="predicted"/>
<dbReference type="EMBL" id="HBUF01274581">
    <property type="protein sequence ID" value="CAG6686030.1"/>
    <property type="molecule type" value="Transcribed_RNA"/>
</dbReference>
<evidence type="ECO:0000313" key="2">
    <source>
        <dbReference type="EMBL" id="CAG6686032.1"/>
    </source>
</evidence>
<reference evidence="2" key="1">
    <citation type="submission" date="2021-05" db="EMBL/GenBank/DDBJ databases">
        <authorList>
            <person name="Alioto T."/>
            <person name="Alioto T."/>
            <person name="Gomez Garrido J."/>
        </authorList>
    </citation>
    <scope>NUCLEOTIDE SEQUENCE</scope>
</reference>
<evidence type="ECO:0000256" key="1">
    <source>
        <dbReference type="SAM" id="Phobius"/>
    </source>
</evidence>
<dbReference type="EMBL" id="HBUF01656891">
    <property type="protein sequence ID" value="CAG6787938.1"/>
    <property type="molecule type" value="Transcribed_RNA"/>
</dbReference>
<keyword evidence="1" id="KW-0472">Membrane</keyword>
<keyword evidence="1" id="KW-1133">Transmembrane helix</keyword>
<accession>A0A8D8TH68</accession>
<protein>
    <submittedName>
        <fullName evidence="2">Uncharacterized protein</fullName>
    </submittedName>
</protein>
<name>A0A8D8TH68_9HEMI</name>
<dbReference type="EMBL" id="HBUF01274582">
    <property type="protein sequence ID" value="CAG6686031.1"/>
    <property type="molecule type" value="Transcribed_RNA"/>
</dbReference>
<keyword evidence="1" id="KW-0812">Transmembrane</keyword>
<organism evidence="2">
    <name type="scientific">Cacopsylla melanoneura</name>
    <dbReference type="NCBI Taxonomy" id="428564"/>
    <lineage>
        <taxon>Eukaryota</taxon>
        <taxon>Metazoa</taxon>
        <taxon>Ecdysozoa</taxon>
        <taxon>Arthropoda</taxon>
        <taxon>Hexapoda</taxon>
        <taxon>Insecta</taxon>
        <taxon>Pterygota</taxon>
        <taxon>Neoptera</taxon>
        <taxon>Paraneoptera</taxon>
        <taxon>Hemiptera</taxon>
        <taxon>Sternorrhyncha</taxon>
        <taxon>Psylloidea</taxon>
        <taxon>Psyllidae</taxon>
        <taxon>Psyllinae</taxon>
        <taxon>Cacopsylla</taxon>
    </lineage>
</organism>
<sequence>MLVTIGLWVACLQTNINSMRRILIVKFVIRESITIAFPQRFKTIPAVELFVCLFMFYIVRRSLRITPGTFERFLFLTQPVVDILAFSASTILFLLVFFPSLRINAREFTCQQIRFVHNVFFTVCSHKVTVPCHLRGFVILALELSVCSVYDHIRMTHSCFSLSTCVSLVTFPAFWS</sequence>
<dbReference type="EMBL" id="HBUF01274583">
    <property type="protein sequence ID" value="CAG6686032.1"/>
    <property type="molecule type" value="Transcribed_RNA"/>
</dbReference>
<dbReference type="AlphaFoldDB" id="A0A8D8TH68"/>
<feature type="transmembrane region" description="Helical" evidence="1">
    <location>
        <begin position="42"/>
        <end position="59"/>
    </location>
</feature>
<feature type="transmembrane region" description="Helical" evidence="1">
    <location>
        <begin position="80"/>
        <end position="101"/>
    </location>
</feature>